<evidence type="ECO:0000256" key="1">
    <source>
        <dbReference type="ARBA" id="ARBA00001947"/>
    </source>
</evidence>
<evidence type="ECO:0000256" key="6">
    <source>
        <dbReference type="ARBA" id="ARBA00023027"/>
    </source>
</evidence>
<evidence type="ECO:0000256" key="5">
    <source>
        <dbReference type="ARBA" id="ARBA00023002"/>
    </source>
</evidence>
<keyword evidence="6" id="KW-0520">NAD</keyword>
<dbReference type="SUPFAM" id="SSF51735">
    <property type="entry name" value="NAD(P)-binding Rossmann-fold domains"/>
    <property type="match status" value="1"/>
</dbReference>
<dbReference type="InterPro" id="IPR011032">
    <property type="entry name" value="GroES-like_sf"/>
</dbReference>
<comment type="cofactor">
    <cofactor evidence="1 7">
        <name>Zn(2+)</name>
        <dbReference type="ChEBI" id="CHEBI:29105"/>
    </cofactor>
</comment>
<dbReference type="InterPro" id="IPR013149">
    <property type="entry name" value="ADH-like_C"/>
</dbReference>
<dbReference type="InterPro" id="IPR013154">
    <property type="entry name" value="ADH-like_N"/>
</dbReference>
<evidence type="ECO:0000256" key="4">
    <source>
        <dbReference type="ARBA" id="ARBA00022833"/>
    </source>
</evidence>
<dbReference type="AlphaFoldDB" id="A0A1D8GIY7"/>
<reference evidence="9 10" key="1">
    <citation type="submission" date="2016-09" db="EMBL/GenBank/DDBJ databases">
        <title>Genomic analysis reveals versatility of anaerobic energy metabolism of Geosporobacter ferrireducens IRF9 of phylum Firmicutes.</title>
        <authorList>
            <person name="Kim S.-J."/>
        </authorList>
    </citation>
    <scope>NUCLEOTIDE SEQUENCE [LARGE SCALE GENOMIC DNA]</scope>
    <source>
        <strain evidence="9 10">IRF9</strain>
    </source>
</reference>
<evidence type="ECO:0000256" key="7">
    <source>
        <dbReference type="RuleBase" id="RU361277"/>
    </source>
</evidence>
<dbReference type="GO" id="GO:0008270">
    <property type="term" value="F:zinc ion binding"/>
    <property type="evidence" value="ECO:0007669"/>
    <property type="project" value="InterPro"/>
</dbReference>
<evidence type="ECO:0000313" key="10">
    <source>
        <dbReference type="Proteomes" id="UP000095743"/>
    </source>
</evidence>
<organism evidence="9 10">
    <name type="scientific">Geosporobacter ferrireducens</name>
    <dbReference type="NCBI Taxonomy" id="1424294"/>
    <lineage>
        <taxon>Bacteria</taxon>
        <taxon>Bacillati</taxon>
        <taxon>Bacillota</taxon>
        <taxon>Clostridia</taxon>
        <taxon>Peptostreptococcales</taxon>
        <taxon>Thermotaleaceae</taxon>
        <taxon>Geosporobacter</taxon>
    </lineage>
</organism>
<dbReference type="PROSITE" id="PS00059">
    <property type="entry name" value="ADH_ZINC"/>
    <property type="match status" value="1"/>
</dbReference>
<evidence type="ECO:0000259" key="8">
    <source>
        <dbReference type="SMART" id="SM00829"/>
    </source>
</evidence>
<dbReference type="FunFam" id="3.40.50.720:FF:000068">
    <property type="entry name" value="Sorbitol dehydrogenase"/>
    <property type="match status" value="1"/>
</dbReference>
<name>A0A1D8GIY7_9FIRM</name>
<dbReference type="Proteomes" id="UP000095743">
    <property type="component" value="Chromosome"/>
</dbReference>
<gene>
    <name evidence="9" type="ORF">Gferi_15650</name>
</gene>
<dbReference type="EMBL" id="CP017269">
    <property type="protein sequence ID" value="AOT70864.1"/>
    <property type="molecule type" value="Genomic_DNA"/>
</dbReference>
<evidence type="ECO:0000256" key="2">
    <source>
        <dbReference type="ARBA" id="ARBA00008072"/>
    </source>
</evidence>
<dbReference type="InterPro" id="IPR036291">
    <property type="entry name" value="NAD(P)-bd_dom_sf"/>
</dbReference>
<dbReference type="InterPro" id="IPR020843">
    <property type="entry name" value="ER"/>
</dbReference>
<comment type="similarity">
    <text evidence="2 7">Belongs to the zinc-containing alcohol dehydrogenase family.</text>
</comment>
<dbReference type="Gene3D" id="3.40.50.720">
    <property type="entry name" value="NAD(P)-binding Rossmann-like Domain"/>
    <property type="match status" value="1"/>
</dbReference>
<dbReference type="PANTHER" id="PTHR43161">
    <property type="entry name" value="SORBITOL DEHYDROGENASE"/>
    <property type="match status" value="1"/>
</dbReference>
<dbReference type="Gene3D" id="3.90.180.10">
    <property type="entry name" value="Medium-chain alcohol dehydrogenases, catalytic domain"/>
    <property type="match status" value="1"/>
</dbReference>
<dbReference type="RefSeq" id="WP_069978096.1">
    <property type="nucleotide sequence ID" value="NZ_CP017269.1"/>
</dbReference>
<dbReference type="KEGG" id="gfe:Gferi_15650"/>
<protein>
    <submittedName>
        <fullName evidence="9">Butanediol dehydrogenase</fullName>
    </submittedName>
</protein>
<dbReference type="SMART" id="SM00829">
    <property type="entry name" value="PKS_ER"/>
    <property type="match status" value="1"/>
</dbReference>
<evidence type="ECO:0000256" key="3">
    <source>
        <dbReference type="ARBA" id="ARBA00022723"/>
    </source>
</evidence>
<dbReference type="InterPro" id="IPR002328">
    <property type="entry name" value="ADH_Zn_CS"/>
</dbReference>
<dbReference type="OrthoDB" id="9769198at2"/>
<dbReference type="PANTHER" id="PTHR43161:SF26">
    <property type="entry name" value="GALACTITOL 1-PHOSPHATE 5-DEHYDROGENASE"/>
    <property type="match status" value="1"/>
</dbReference>
<proteinExistence type="inferred from homology"/>
<dbReference type="Pfam" id="PF08240">
    <property type="entry name" value="ADH_N"/>
    <property type="match status" value="1"/>
</dbReference>
<dbReference type="STRING" id="1424294.Gferi_15650"/>
<dbReference type="SUPFAM" id="SSF50129">
    <property type="entry name" value="GroES-like"/>
    <property type="match status" value="1"/>
</dbReference>
<dbReference type="Pfam" id="PF00107">
    <property type="entry name" value="ADH_zinc_N"/>
    <property type="match status" value="1"/>
</dbReference>
<sequence length="352" mass="38049">MKAAVWYGKKDVRIMDVPEPSAPGEGKVKIKVHWCGICGSDLHEYLVGPIFIPTTEPHPLTGDVAPVILGHEFSGEIVEIGPGVTNFKVGDRVAPDACQVCHKCYACKIGKYNVCDQLAFTGLMTNGAFAEYVVVPEYTLYKIPDNMSYETAALLEPLAVGVHAVRQAPIALGESVVIFGAGTIGLATLQAVRAAGVSKIYVVEVAKARKDFAKQLGATEVFDPTKMDIKEKIKEVTKGVGADVVFECIGSHKVTPIAVEIARAGGKIVIVGVYEKETSLNFNNVVFKDKHIIGSLAYAGDFAIAIDLINDGRINVEPLITGKIRIDDLIEKGFDELVNRKEENIKIIVTPW</sequence>
<feature type="domain" description="Enoyl reductase (ER)" evidence="8">
    <location>
        <begin position="8"/>
        <end position="349"/>
    </location>
</feature>
<dbReference type="GO" id="GO:0016491">
    <property type="term" value="F:oxidoreductase activity"/>
    <property type="evidence" value="ECO:0007669"/>
    <property type="project" value="UniProtKB-KW"/>
</dbReference>
<dbReference type="CDD" id="cd08233">
    <property type="entry name" value="butanediol_DH_like"/>
    <property type="match status" value="1"/>
</dbReference>
<keyword evidence="3 7" id="KW-0479">Metal-binding</keyword>
<keyword evidence="4 7" id="KW-0862">Zinc</keyword>
<evidence type="ECO:0000313" key="9">
    <source>
        <dbReference type="EMBL" id="AOT70864.1"/>
    </source>
</evidence>
<accession>A0A1D8GIY7</accession>
<keyword evidence="5" id="KW-0560">Oxidoreductase</keyword>
<keyword evidence="10" id="KW-1185">Reference proteome</keyword>